<evidence type="ECO:0000313" key="1">
    <source>
        <dbReference type="EMBL" id="RMZ95410.1"/>
    </source>
</evidence>
<dbReference type="EMBL" id="REGN01012450">
    <property type="protein sequence ID" value="RMZ95410.1"/>
    <property type="molecule type" value="Genomic_DNA"/>
</dbReference>
<proteinExistence type="predicted"/>
<accession>A0A3M7P9F8</accession>
<comment type="caution">
    <text evidence="1">The sequence shown here is derived from an EMBL/GenBank/DDBJ whole genome shotgun (WGS) entry which is preliminary data.</text>
</comment>
<dbReference type="AlphaFoldDB" id="A0A3M7P9F8"/>
<reference evidence="1 2" key="1">
    <citation type="journal article" date="2018" name="Sci. Rep.">
        <title>Genomic signatures of local adaptation to the degree of environmental predictability in rotifers.</title>
        <authorList>
            <person name="Franch-Gras L."/>
            <person name="Hahn C."/>
            <person name="Garcia-Roger E.M."/>
            <person name="Carmona M.J."/>
            <person name="Serra M."/>
            <person name="Gomez A."/>
        </authorList>
    </citation>
    <scope>NUCLEOTIDE SEQUENCE [LARGE SCALE GENOMIC DNA]</scope>
    <source>
        <strain evidence="1">HYR1</strain>
    </source>
</reference>
<dbReference type="Proteomes" id="UP000276133">
    <property type="component" value="Unassembled WGS sequence"/>
</dbReference>
<name>A0A3M7P9F8_BRAPC</name>
<dbReference type="OrthoDB" id="10450191at2759"/>
<keyword evidence="2" id="KW-1185">Reference proteome</keyword>
<organism evidence="1 2">
    <name type="scientific">Brachionus plicatilis</name>
    <name type="common">Marine rotifer</name>
    <name type="synonym">Brachionus muelleri</name>
    <dbReference type="NCBI Taxonomy" id="10195"/>
    <lineage>
        <taxon>Eukaryota</taxon>
        <taxon>Metazoa</taxon>
        <taxon>Spiralia</taxon>
        <taxon>Gnathifera</taxon>
        <taxon>Rotifera</taxon>
        <taxon>Eurotatoria</taxon>
        <taxon>Monogononta</taxon>
        <taxon>Pseudotrocha</taxon>
        <taxon>Ploima</taxon>
        <taxon>Brachionidae</taxon>
        <taxon>Brachionus</taxon>
    </lineage>
</organism>
<gene>
    <name evidence="1" type="ORF">BpHYR1_018382</name>
</gene>
<protein>
    <submittedName>
        <fullName evidence="1">Uncharacterized protein</fullName>
    </submittedName>
</protein>
<sequence length="249" mass="29516">MQSICEYCNAVKEHLYLITLPCGYVVCHDHFDSTNQYGLGVFAPSLNCFVCKNHNISKKQCYEMAKNRSKLSKIKFLEHLDLVKNKIKYIQEYQNDTDLFLDNYLDPVLNKIDLRREQLKIEVNKKIDEAYFKMIDEIKGIRSNFKQKIGCISLDNEQFEEITKIEKMEKENKNRENFDDKLNKLKTYEKDIIDTANDMIEQLKDIDFKIFGENVWMNSYKKNFVFAKSVINLDDCKQKISFGTINFKK</sequence>
<evidence type="ECO:0000313" key="2">
    <source>
        <dbReference type="Proteomes" id="UP000276133"/>
    </source>
</evidence>